<dbReference type="AlphaFoldDB" id="A0A0G1XQE9"/>
<dbReference type="InterPro" id="IPR022803">
    <property type="entry name" value="Ribosomal_uL5_dom_sf"/>
</dbReference>
<accession>A0A0G1XQE9</accession>
<keyword evidence="5" id="KW-0699">rRNA-binding</keyword>
<dbReference type="PIRSF" id="PIRSF002161">
    <property type="entry name" value="Ribosomal_L5"/>
    <property type="match status" value="1"/>
</dbReference>
<sequence>MAFQTFYKQEVLPKLKSEFGYKNVHRVPTLKSVTLNVGLGAGLKEAKIIETAEKTLTKISGQKPVSTKARKSIATFKIREGNVVGMKVTLRGKRMWDFMEKLIKISLPRVRDFRGLSREAFDGQGNYSIGFKEHIAFPEIHGDEIDLIHGLQVTIATSATTDEESMALLTHLGLPLKKEA</sequence>
<evidence type="ECO:0000256" key="5">
    <source>
        <dbReference type="HAMAP-Rule" id="MF_01333"/>
    </source>
</evidence>
<gene>
    <name evidence="5" type="primary">rplE</name>
    <name evidence="9" type="ORF">UY76_C0001G0012</name>
</gene>
<dbReference type="GO" id="GO:0000049">
    <property type="term" value="F:tRNA binding"/>
    <property type="evidence" value="ECO:0007669"/>
    <property type="project" value="UniProtKB-UniRule"/>
</dbReference>
<dbReference type="PROSITE" id="PS00358">
    <property type="entry name" value="RIBOSOMAL_L5"/>
    <property type="match status" value="1"/>
</dbReference>
<evidence type="ECO:0000259" key="7">
    <source>
        <dbReference type="Pfam" id="PF00281"/>
    </source>
</evidence>
<feature type="domain" description="Large ribosomal subunit protein uL5 N-terminal" evidence="7">
    <location>
        <begin position="23"/>
        <end position="79"/>
    </location>
</feature>
<dbReference type="HAMAP" id="MF_01333_B">
    <property type="entry name" value="Ribosomal_uL5_B"/>
    <property type="match status" value="1"/>
</dbReference>
<dbReference type="NCBIfam" id="NF000585">
    <property type="entry name" value="PRK00010.1"/>
    <property type="match status" value="1"/>
</dbReference>
<evidence type="ECO:0000313" key="9">
    <source>
        <dbReference type="EMBL" id="KKW33493.1"/>
    </source>
</evidence>
<dbReference type="GO" id="GO:0006412">
    <property type="term" value="P:translation"/>
    <property type="evidence" value="ECO:0007669"/>
    <property type="project" value="UniProtKB-UniRule"/>
</dbReference>
<dbReference type="InterPro" id="IPR031309">
    <property type="entry name" value="Ribosomal_uL5_C"/>
</dbReference>
<protein>
    <recommendedName>
        <fullName evidence="4 5">Large ribosomal subunit protein uL5</fullName>
    </recommendedName>
</protein>
<dbReference type="Pfam" id="PF00281">
    <property type="entry name" value="Ribosomal_L5"/>
    <property type="match status" value="1"/>
</dbReference>
<reference evidence="9 10" key="1">
    <citation type="journal article" date="2015" name="Nature">
        <title>rRNA introns, odd ribosomes, and small enigmatic genomes across a large radiation of phyla.</title>
        <authorList>
            <person name="Brown C.T."/>
            <person name="Hug L.A."/>
            <person name="Thomas B.C."/>
            <person name="Sharon I."/>
            <person name="Castelle C.J."/>
            <person name="Singh A."/>
            <person name="Wilkins M.J."/>
            <person name="Williams K.H."/>
            <person name="Banfield J.F."/>
        </authorList>
    </citation>
    <scope>NUCLEOTIDE SEQUENCE [LARGE SCALE GENOMIC DNA]</scope>
</reference>
<dbReference type="Gene3D" id="3.30.1440.10">
    <property type="match status" value="1"/>
</dbReference>
<evidence type="ECO:0000256" key="4">
    <source>
        <dbReference type="ARBA" id="ARBA00035245"/>
    </source>
</evidence>
<dbReference type="SUPFAM" id="SSF55282">
    <property type="entry name" value="RL5-like"/>
    <property type="match status" value="1"/>
</dbReference>
<dbReference type="GO" id="GO:0003735">
    <property type="term" value="F:structural constituent of ribosome"/>
    <property type="evidence" value="ECO:0007669"/>
    <property type="project" value="InterPro"/>
</dbReference>
<dbReference type="GO" id="GO:0019843">
    <property type="term" value="F:rRNA binding"/>
    <property type="evidence" value="ECO:0007669"/>
    <property type="project" value="UniProtKB-UniRule"/>
</dbReference>
<dbReference type="InterPro" id="IPR020930">
    <property type="entry name" value="Ribosomal_uL5_bac-type"/>
</dbReference>
<comment type="subunit">
    <text evidence="5">Part of the 50S ribosomal subunit; part of the 5S rRNA/L5/L18/L25 subcomplex. Contacts the 5S rRNA and the P site tRNA. Forms a bridge to the 30S subunit in the 70S ribosome.</text>
</comment>
<dbReference type="PANTHER" id="PTHR11994">
    <property type="entry name" value="60S RIBOSOMAL PROTEIN L11-RELATED"/>
    <property type="match status" value="1"/>
</dbReference>
<organism evidence="9 10">
    <name type="scientific">Candidatus Uhrbacteria bacterium GW2011_GWA2_52_8d</name>
    <dbReference type="NCBI Taxonomy" id="1618979"/>
    <lineage>
        <taxon>Bacteria</taxon>
        <taxon>Candidatus Uhriibacteriota</taxon>
    </lineage>
</organism>
<evidence type="ECO:0000256" key="2">
    <source>
        <dbReference type="ARBA" id="ARBA00022980"/>
    </source>
</evidence>
<keyword evidence="3 5" id="KW-0687">Ribonucleoprotein</keyword>
<dbReference type="InterPro" id="IPR002132">
    <property type="entry name" value="Ribosomal_uL5"/>
</dbReference>
<comment type="caution">
    <text evidence="9">The sequence shown here is derived from an EMBL/GenBank/DDBJ whole genome shotgun (WGS) entry which is preliminary data.</text>
</comment>
<dbReference type="GO" id="GO:1990904">
    <property type="term" value="C:ribonucleoprotein complex"/>
    <property type="evidence" value="ECO:0007669"/>
    <property type="project" value="UniProtKB-KW"/>
</dbReference>
<dbReference type="EMBL" id="LCRH01000001">
    <property type="protein sequence ID" value="KKW33493.1"/>
    <property type="molecule type" value="Genomic_DNA"/>
</dbReference>
<evidence type="ECO:0000259" key="8">
    <source>
        <dbReference type="Pfam" id="PF00673"/>
    </source>
</evidence>
<comment type="similarity">
    <text evidence="1 5 6">Belongs to the universal ribosomal protein uL5 family.</text>
</comment>
<comment type="function">
    <text evidence="5">This is 1 of the proteins that bind and probably mediate the attachment of the 5S RNA into the large ribosomal subunit, where it forms part of the central protuberance. In the 70S ribosome it contacts protein S13 of the 30S subunit (bridge B1b), connecting the 2 subunits; this bridge is implicated in subunit movement. Contacts the P site tRNA; the 5S rRNA and some of its associated proteins might help stabilize positioning of ribosome-bound tRNAs.</text>
</comment>
<dbReference type="InterPro" id="IPR020929">
    <property type="entry name" value="Ribosomal_uL5_CS"/>
</dbReference>
<dbReference type="Pfam" id="PF00673">
    <property type="entry name" value="Ribosomal_L5_C"/>
    <property type="match status" value="1"/>
</dbReference>
<dbReference type="PATRIC" id="fig|1618979.3.peg.14"/>
<evidence type="ECO:0000256" key="3">
    <source>
        <dbReference type="ARBA" id="ARBA00023274"/>
    </source>
</evidence>
<dbReference type="FunFam" id="3.30.1440.10:FF:000001">
    <property type="entry name" value="50S ribosomal protein L5"/>
    <property type="match status" value="1"/>
</dbReference>
<name>A0A0G1XQE9_9BACT</name>
<keyword evidence="5" id="KW-0820">tRNA-binding</keyword>
<evidence type="ECO:0000313" key="10">
    <source>
        <dbReference type="Proteomes" id="UP000034054"/>
    </source>
</evidence>
<evidence type="ECO:0000256" key="1">
    <source>
        <dbReference type="ARBA" id="ARBA00008553"/>
    </source>
</evidence>
<keyword evidence="5" id="KW-0694">RNA-binding</keyword>
<proteinExistence type="inferred from homology"/>
<dbReference type="Proteomes" id="UP000034054">
    <property type="component" value="Unassembled WGS sequence"/>
</dbReference>
<dbReference type="InterPro" id="IPR031310">
    <property type="entry name" value="Ribosomal_uL5_N"/>
</dbReference>
<keyword evidence="2 5" id="KW-0689">Ribosomal protein</keyword>
<feature type="domain" description="Large ribosomal subunit protein uL5 C-terminal" evidence="8">
    <location>
        <begin position="84"/>
        <end position="175"/>
    </location>
</feature>
<evidence type="ECO:0000256" key="6">
    <source>
        <dbReference type="RuleBase" id="RU003930"/>
    </source>
</evidence>
<dbReference type="GO" id="GO:0005840">
    <property type="term" value="C:ribosome"/>
    <property type="evidence" value="ECO:0007669"/>
    <property type="project" value="UniProtKB-KW"/>
</dbReference>